<evidence type="ECO:0000313" key="3">
    <source>
        <dbReference type="Proteomes" id="UP001159363"/>
    </source>
</evidence>
<dbReference type="PANTHER" id="PTHR47326:SF1">
    <property type="entry name" value="HTH PSQ-TYPE DOMAIN-CONTAINING PROTEIN"/>
    <property type="match status" value="1"/>
</dbReference>
<dbReference type="PANTHER" id="PTHR47326">
    <property type="entry name" value="TRANSPOSABLE ELEMENT TC3 TRANSPOSASE-LIKE PROTEIN"/>
    <property type="match status" value="1"/>
</dbReference>
<evidence type="ECO:0000313" key="2">
    <source>
        <dbReference type="EMBL" id="KAJ8876244.1"/>
    </source>
</evidence>
<dbReference type="InterPro" id="IPR036397">
    <property type="entry name" value="RNaseH_sf"/>
</dbReference>
<accession>A0ABQ9GW39</accession>
<evidence type="ECO:0000256" key="1">
    <source>
        <dbReference type="SAM" id="MobiDB-lite"/>
    </source>
</evidence>
<name>A0ABQ9GW39_9NEOP</name>
<proteinExistence type="predicted"/>
<comment type="caution">
    <text evidence="2">The sequence shown here is derived from an EMBL/GenBank/DDBJ whole genome shotgun (WGS) entry which is preliminary data.</text>
</comment>
<reference evidence="2 3" key="1">
    <citation type="submission" date="2023-02" db="EMBL/GenBank/DDBJ databases">
        <title>LHISI_Scaffold_Assembly.</title>
        <authorList>
            <person name="Stuart O.P."/>
            <person name="Cleave R."/>
            <person name="Magrath M.J.L."/>
            <person name="Mikheyev A.S."/>
        </authorList>
    </citation>
    <scope>NUCLEOTIDE SEQUENCE [LARGE SCALE GENOMIC DNA]</scope>
    <source>
        <strain evidence="2">Daus_M_001</strain>
        <tissue evidence="2">Leg muscle</tissue>
    </source>
</reference>
<feature type="region of interest" description="Disordered" evidence="1">
    <location>
        <begin position="1"/>
        <end position="43"/>
    </location>
</feature>
<organism evidence="2 3">
    <name type="scientific">Dryococelus australis</name>
    <dbReference type="NCBI Taxonomy" id="614101"/>
    <lineage>
        <taxon>Eukaryota</taxon>
        <taxon>Metazoa</taxon>
        <taxon>Ecdysozoa</taxon>
        <taxon>Arthropoda</taxon>
        <taxon>Hexapoda</taxon>
        <taxon>Insecta</taxon>
        <taxon>Pterygota</taxon>
        <taxon>Neoptera</taxon>
        <taxon>Polyneoptera</taxon>
        <taxon>Phasmatodea</taxon>
        <taxon>Verophasmatodea</taxon>
        <taxon>Anareolatae</taxon>
        <taxon>Phasmatidae</taxon>
        <taxon>Eurycanthinae</taxon>
        <taxon>Dryococelus</taxon>
    </lineage>
</organism>
<sequence>MNLLRRHRGRIVPQQARAAPRSTSPTTKNTAASPPARPPARPPVLSRLLASYQGKPGSIPSGVAPGFPHARIVPGDHAGRWVFSGSSPSPPPLHSSHFTPIGSQNLDVDSRPRVNGEAGDPPVGVKSVNGADRRYKWVSVSSGLGVELGGRVADDLDGVRYSRPLGCHTKLRKCWPFRTAYLRCDVGVFDELHASRPLGGPAGLQVWAPRDPCRPRNYDCLPLPRIIGDRLMGPCLLALANRVNGARYHAFIANESPVLLEDVPYLQRLYLWFMHDGALVHFPRDARERLTQIFNGRWIGRGDPVSWPSCSPDLNPLDFWLWGHLKALGRVIYACQHILDQPGVFQRARDSLRRRSQGCITMNGRHIEHFLSTCIDEVVLTAHAPLQLLRRRDSSSSAHVSDTHLPRRNITLSHMDNSTASHEYFANSFGGEVDSKHLFFTTTAAIGRQLFRHAPCNCETLAALISGSASAPVGPSLISLVLAILSSILGNTRLALSRGSSSRPVGPSLISLGLVMFSSILGNPTSALSSGTASMPWHRIHAGWPLLDLAGVEALSSILGNPTSALSCGTASMPVGLSLISLELRHSLQSWGIQHQYCQVTPRLAA</sequence>
<dbReference type="Gene3D" id="3.30.420.10">
    <property type="entry name" value="Ribonuclease H-like superfamily/Ribonuclease H"/>
    <property type="match status" value="1"/>
</dbReference>
<gene>
    <name evidence="2" type="ORF">PR048_024154</name>
</gene>
<protein>
    <submittedName>
        <fullName evidence="2">Uncharacterized protein</fullName>
    </submittedName>
</protein>
<feature type="compositionally biased region" description="Polar residues" evidence="1">
    <location>
        <begin position="21"/>
        <end position="30"/>
    </location>
</feature>
<feature type="compositionally biased region" description="Basic residues" evidence="1">
    <location>
        <begin position="1"/>
        <end position="10"/>
    </location>
</feature>
<dbReference type="Proteomes" id="UP001159363">
    <property type="component" value="Chromosome 8"/>
</dbReference>
<keyword evidence="3" id="KW-1185">Reference proteome</keyword>
<dbReference type="EMBL" id="JARBHB010000009">
    <property type="protein sequence ID" value="KAJ8876244.1"/>
    <property type="molecule type" value="Genomic_DNA"/>
</dbReference>